<dbReference type="OrthoDB" id="8041036at2"/>
<dbReference type="RefSeq" id="WP_088983749.1">
    <property type="nucleotide sequence ID" value="NZ_LT607413.1"/>
</dbReference>
<organism evidence="1 2">
    <name type="scientific">Micromonospora echinospora</name>
    <name type="common">Micromonospora purpurea</name>
    <dbReference type="NCBI Taxonomy" id="1877"/>
    <lineage>
        <taxon>Bacteria</taxon>
        <taxon>Bacillati</taxon>
        <taxon>Actinomycetota</taxon>
        <taxon>Actinomycetes</taxon>
        <taxon>Micromonosporales</taxon>
        <taxon>Micromonosporaceae</taxon>
        <taxon>Micromonospora</taxon>
    </lineage>
</organism>
<gene>
    <name evidence="1" type="ORF">GA0070618_4971</name>
</gene>
<proteinExistence type="predicted"/>
<evidence type="ECO:0000313" key="2">
    <source>
        <dbReference type="Proteomes" id="UP000198253"/>
    </source>
</evidence>
<evidence type="ECO:0008006" key="3">
    <source>
        <dbReference type="Google" id="ProtNLM"/>
    </source>
</evidence>
<dbReference type="InParanoid" id="A0A1C4ZAA6"/>
<dbReference type="EMBL" id="LT607413">
    <property type="protein sequence ID" value="SCF29824.1"/>
    <property type="molecule type" value="Genomic_DNA"/>
</dbReference>
<reference evidence="2" key="1">
    <citation type="submission" date="2016-06" db="EMBL/GenBank/DDBJ databases">
        <authorList>
            <person name="Varghese N."/>
            <person name="Submissions Spin"/>
        </authorList>
    </citation>
    <scope>NUCLEOTIDE SEQUENCE [LARGE SCALE GENOMIC DNA]</scope>
    <source>
        <strain evidence="2">DSM 43816</strain>
    </source>
</reference>
<keyword evidence="2" id="KW-1185">Reference proteome</keyword>
<dbReference type="Proteomes" id="UP000198253">
    <property type="component" value="Chromosome I"/>
</dbReference>
<protein>
    <recommendedName>
        <fullName evidence="3">Circularly permuted ATP-grasp superfamily protein</fullName>
    </recommendedName>
</protein>
<evidence type="ECO:0000313" key="1">
    <source>
        <dbReference type="EMBL" id="SCF29824.1"/>
    </source>
</evidence>
<sequence>MTTTTVAGTPLAENALTRDLLADVGSIDTAAPAFGGTHAWLGRPIFNRPALLEADTAASLGRDLRVFLDVLRSLPDRLFDGEPAALARALGLPEAQAAASDVSARELPSIGRADLVQDAAGFRLVEFNTSSSLGGCEIAEMNRAMLADPAFAVFAARHDLTYRDPIAGMLRTYPPSAHPIAVLTWPGGSHDHLTLFLAALAAAGHEAFACRAGELAYQGGVLTAGGRRVDRVFRTFQLGRLDGSPEADALVRPLLRAADDGAATLLAPFAADLYGIKECLALLAEDACRQALTADEREVVDRLLPWTRRLDRGLLDHAREHREELLLKPSTGYAGRGITAGWMVDPTTWNERLEAALSAPHVVQRRVRPVAERFLDADGRAVPCLLSWGVFLTDGDYGGAFVKGIPGAGQDIRFLGDGSYVGCVFHRKAR</sequence>
<name>A0A1C4ZAA6_MICEC</name>
<dbReference type="AlphaFoldDB" id="A0A1C4ZAA6"/>
<dbReference type="SUPFAM" id="SSF56059">
    <property type="entry name" value="Glutathione synthetase ATP-binding domain-like"/>
    <property type="match status" value="1"/>
</dbReference>
<accession>A0A1C4ZAA6</accession>